<evidence type="ECO:0000313" key="9">
    <source>
        <dbReference type="Proteomes" id="UP000005226"/>
    </source>
</evidence>
<dbReference type="Pfam" id="PF05721">
    <property type="entry name" value="PhyH"/>
    <property type="match status" value="1"/>
</dbReference>
<keyword evidence="3" id="KW-0408">Iron</keyword>
<dbReference type="OMA" id="DYYMESS"/>
<sequence length="237" mass="26505">LRQRMSAIVDETDVPEHCRIAFSTDQEEQVHKQGSADYFITSGDKIRFLFEKGVFDDKGDSFATTHGSGGKTGPALNPQHPKDKVPTFASKSTSQYHSTGSRIQRITFLVPFFFQQPGIGGEGKRNLLQTFFLWFPLGSVMGMWIALEDATVDNSCLWFIPGSDRSVRSSCFRSFGFTVSPKVLEEASKCGVILIHGEVVHRSAQNTSHDYPALIISLHFLRLQPTEELPFPLLYTI</sequence>
<name>A0A674PQP9_TAKRU</name>
<evidence type="ECO:0000313" key="8">
    <source>
        <dbReference type="Ensembl" id="ENSTRUP00000087941.1"/>
    </source>
</evidence>
<evidence type="ECO:0000256" key="7">
    <source>
        <dbReference type="SAM" id="MobiDB-lite"/>
    </source>
</evidence>
<proteinExistence type="inferred from homology"/>
<reference evidence="8" key="2">
    <citation type="submission" date="2025-08" db="UniProtKB">
        <authorList>
            <consortium name="Ensembl"/>
        </authorList>
    </citation>
    <scope>IDENTIFICATION</scope>
</reference>
<evidence type="ECO:0000256" key="2">
    <source>
        <dbReference type="ARBA" id="ARBA00022723"/>
    </source>
</evidence>
<keyword evidence="2" id="KW-0479">Metal-binding</keyword>
<dbReference type="GeneTree" id="ENSGT00390000006287"/>
<comment type="function">
    <text evidence="6">2-oxoglutarate(2OG)-dependent dioxygenase that catalyzes the conversion of 2-oxoglutarate to succinate and CO(2) in an iron-dependent manner. However, does not couple 2OG turnover to the hydroxylation of acyl-coenzyme A derivatives, implying that it is not directly involved in phytanoyl coenzyme-A metabolism. Does not show detectable activity towards fatty acid CoA thioesters.</text>
</comment>
<accession>A0A674PQP9</accession>
<organism evidence="8 9">
    <name type="scientific">Takifugu rubripes</name>
    <name type="common">Japanese pufferfish</name>
    <name type="synonym">Fugu rubripes</name>
    <dbReference type="NCBI Taxonomy" id="31033"/>
    <lineage>
        <taxon>Eukaryota</taxon>
        <taxon>Metazoa</taxon>
        <taxon>Chordata</taxon>
        <taxon>Craniata</taxon>
        <taxon>Vertebrata</taxon>
        <taxon>Euteleostomi</taxon>
        <taxon>Actinopterygii</taxon>
        <taxon>Neopterygii</taxon>
        <taxon>Teleostei</taxon>
        <taxon>Neoteleostei</taxon>
        <taxon>Acanthomorphata</taxon>
        <taxon>Eupercaria</taxon>
        <taxon>Tetraodontiformes</taxon>
        <taxon>Tetradontoidea</taxon>
        <taxon>Tetraodontidae</taxon>
        <taxon>Takifugu</taxon>
    </lineage>
</organism>
<evidence type="ECO:0000256" key="5">
    <source>
        <dbReference type="ARBA" id="ARBA00039857"/>
    </source>
</evidence>
<dbReference type="PANTHER" id="PTHR20883">
    <property type="entry name" value="PHYTANOYL-COA DIOXYGENASE DOMAIN CONTAINING 1"/>
    <property type="match status" value="1"/>
</dbReference>
<evidence type="ECO:0000256" key="3">
    <source>
        <dbReference type="ARBA" id="ARBA00023004"/>
    </source>
</evidence>
<dbReference type="SUPFAM" id="SSF51197">
    <property type="entry name" value="Clavaminate synthase-like"/>
    <property type="match status" value="1"/>
</dbReference>
<comment type="cofactor">
    <cofactor evidence="1">
        <name>Fe cation</name>
        <dbReference type="ChEBI" id="CHEBI:24875"/>
    </cofactor>
</comment>
<evidence type="ECO:0000256" key="6">
    <source>
        <dbReference type="ARBA" id="ARBA00045487"/>
    </source>
</evidence>
<dbReference type="InterPro" id="IPR008775">
    <property type="entry name" value="Phytyl_CoA_dOase-like"/>
</dbReference>
<dbReference type="Proteomes" id="UP000005226">
    <property type="component" value="Chromosome 6"/>
</dbReference>
<dbReference type="InParanoid" id="A0A674PQP9"/>
<evidence type="ECO:0000256" key="4">
    <source>
        <dbReference type="ARBA" id="ARBA00038356"/>
    </source>
</evidence>
<dbReference type="Ensembl" id="ENSTRUT00000080064.1">
    <property type="protein sequence ID" value="ENSTRUP00000087941.1"/>
    <property type="gene ID" value="ENSTRUG00000031352.1"/>
</dbReference>
<dbReference type="Gene3D" id="2.60.120.620">
    <property type="entry name" value="q2cbj1_9rhob like domain"/>
    <property type="match status" value="1"/>
</dbReference>
<keyword evidence="9" id="KW-1185">Reference proteome</keyword>
<protein>
    <recommendedName>
        <fullName evidence="5">Phytanoyl-CoA dioxygenase domain-containing protein 1</fullName>
    </recommendedName>
</protein>
<dbReference type="GO" id="GO:0046872">
    <property type="term" value="F:metal ion binding"/>
    <property type="evidence" value="ECO:0007669"/>
    <property type="project" value="UniProtKB-KW"/>
</dbReference>
<dbReference type="FunCoup" id="A0A674PQP9">
    <property type="interactions" value="722"/>
</dbReference>
<dbReference type="AlphaFoldDB" id="A0A674PQP9"/>
<dbReference type="PANTHER" id="PTHR20883:SF15">
    <property type="entry name" value="PHYTANOYL-COA DIOXYGENASE DOMAIN-CONTAINING PROTEIN 1"/>
    <property type="match status" value="1"/>
</dbReference>
<reference evidence="8 9" key="1">
    <citation type="journal article" date="2011" name="Genome Biol. Evol.">
        <title>Integration of the genetic map and genome assembly of fugu facilitates insights into distinct features of genome evolution in teleosts and mammals.</title>
        <authorList>
            <person name="Kai W."/>
            <person name="Kikuchi K."/>
            <person name="Tohari S."/>
            <person name="Chew A.K."/>
            <person name="Tay A."/>
            <person name="Fujiwara A."/>
            <person name="Hosoya S."/>
            <person name="Suetake H."/>
            <person name="Naruse K."/>
            <person name="Brenner S."/>
            <person name="Suzuki Y."/>
            <person name="Venkatesh B."/>
        </authorList>
    </citation>
    <scope>NUCLEOTIDE SEQUENCE [LARGE SCALE GENOMIC DNA]</scope>
</reference>
<reference evidence="8" key="3">
    <citation type="submission" date="2025-09" db="UniProtKB">
        <authorList>
            <consortium name="Ensembl"/>
        </authorList>
    </citation>
    <scope>IDENTIFICATION</scope>
</reference>
<evidence type="ECO:0000256" key="1">
    <source>
        <dbReference type="ARBA" id="ARBA00001962"/>
    </source>
</evidence>
<feature type="region of interest" description="Disordered" evidence="7">
    <location>
        <begin position="65"/>
        <end position="93"/>
    </location>
</feature>
<comment type="similarity">
    <text evidence="4">Belongs to the PhyH family. PHYHD1 subfamily.</text>
</comment>